<keyword evidence="3" id="KW-1185">Reference proteome</keyword>
<feature type="region of interest" description="Disordered" evidence="1">
    <location>
        <begin position="1"/>
        <end position="20"/>
    </location>
</feature>
<evidence type="ECO:0000313" key="3">
    <source>
        <dbReference type="Proteomes" id="UP000076512"/>
    </source>
</evidence>
<name>A0A164LU92_9NOCA</name>
<dbReference type="AlphaFoldDB" id="A0A164LU92"/>
<comment type="caution">
    <text evidence="2">The sequence shown here is derived from an EMBL/GenBank/DDBJ whole genome shotgun (WGS) entry which is preliminary data.</text>
</comment>
<dbReference type="Proteomes" id="UP000076512">
    <property type="component" value="Unassembled WGS sequence"/>
</dbReference>
<evidence type="ECO:0000313" key="2">
    <source>
        <dbReference type="EMBL" id="KZM72749.1"/>
    </source>
</evidence>
<gene>
    <name evidence="2" type="ORF">AWN90_28665</name>
</gene>
<evidence type="ECO:0000256" key="1">
    <source>
        <dbReference type="SAM" id="MobiDB-lite"/>
    </source>
</evidence>
<sequence>MWTGRRRGAPATATPLPDHDAALDRYRPRAWRHLRAAIEYATGAAVDTLPTVRLRLDDPR</sequence>
<accession>A0A164LU92</accession>
<proteinExistence type="predicted"/>
<dbReference type="RefSeq" id="WP_067588923.1">
    <property type="nucleotide sequence ID" value="NZ_JABMCZ010000005.1"/>
</dbReference>
<dbReference type="OrthoDB" id="163266at2"/>
<dbReference type="EMBL" id="LWGR01000007">
    <property type="protein sequence ID" value="KZM72749.1"/>
    <property type="molecule type" value="Genomic_DNA"/>
</dbReference>
<reference evidence="2 3" key="1">
    <citation type="submission" date="2016-04" db="EMBL/GenBank/DDBJ databases">
        <authorList>
            <person name="Evans L.H."/>
            <person name="Alamgir A."/>
            <person name="Owens N."/>
            <person name="Weber N.D."/>
            <person name="Virtaneva K."/>
            <person name="Barbian K."/>
            <person name="Babar A."/>
            <person name="Rosenke K."/>
        </authorList>
    </citation>
    <scope>NUCLEOTIDE SEQUENCE [LARGE SCALE GENOMIC DNA]</scope>
    <source>
        <strain evidence="2 3">IFM 0406</strain>
    </source>
</reference>
<organism evidence="2 3">
    <name type="scientific">Nocardia terpenica</name>
    <dbReference type="NCBI Taxonomy" id="455432"/>
    <lineage>
        <taxon>Bacteria</taxon>
        <taxon>Bacillati</taxon>
        <taxon>Actinomycetota</taxon>
        <taxon>Actinomycetes</taxon>
        <taxon>Mycobacteriales</taxon>
        <taxon>Nocardiaceae</taxon>
        <taxon>Nocardia</taxon>
    </lineage>
</organism>
<protein>
    <submittedName>
        <fullName evidence="2">Uncharacterized protein</fullName>
    </submittedName>
</protein>